<keyword evidence="1" id="KW-0732">Signal</keyword>
<gene>
    <name evidence="2" type="ORF">KIN20_000020</name>
</gene>
<feature type="signal peptide" evidence="1">
    <location>
        <begin position="1"/>
        <end position="27"/>
    </location>
</feature>
<dbReference type="EMBL" id="JAHQIW010000002">
    <property type="protein sequence ID" value="KAJ1345477.1"/>
    <property type="molecule type" value="Genomic_DNA"/>
</dbReference>
<name>A0AAD5QBI4_PARTN</name>
<dbReference type="Proteomes" id="UP001196413">
    <property type="component" value="Unassembled WGS sequence"/>
</dbReference>
<proteinExistence type="predicted"/>
<sequence>MKWRTGSVSITGSLLIITFWNFSPVLSCGVQPIVPMMPMPVRTVEFEVTHFTLPVRMVYTTENSVHAQVPRISTSEEQAKNVLNRLLNGVIRAVFEREGVIFSLPPYVVEQILLEITVNTTYIPLKCNNVLVEKPLTEPLTYDKGKEENCFIRKNKVVALCKDPAKKCAITPVKSGKPDDPEPAKNVPRKHVSFRGTLQTTNMYMVNWSYWDWKRIFDVVEWTLKNSEFARNFYKAIVTFKLK</sequence>
<evidence type="ECO:0000256" key="1">
    <source>
        <dbReference type="SAM" id="SignalP"/>
    </source>
</evidence>
<dbReference type="AlphaFoldDB" id="A0AAD5QBI4"/>
<feature type="chain" id="PRO_5042038460" evidence="1">
    <location>
        <begin position="28"/>
        <end position="243"/>
    </location>
</feature>
<reference evidence="2" key="1">
    <citation type="submission" date="2021-06" db="EMBL/GenBank/DDBJ databases">
        <title>Parelaphostrongylus tenuis whole genome reference sequence.</title>
        <authorList>
            <person name="Garwood T.J."/>
            <person name="Larsen P.A."/>
            <person name="Fountain-Jones N.M."/>
            <person name="Garbe J.R."/>
            <person name="Macchietto M.G."/>
            <person name="Kania S.A."/>
            <person name="Gerhold R.W."/>
            <person name="Richards J.E."/>
            <person name="Wolf T.M."/>
        </authorList>
    </citation>
    <scope>NUCLEOTIDE SEQUENCE</scope>
    <source>
        <strain evidence="2">MNPRO001-30</strain>
        <tissue evidence="2">Meninges</tissue>
    </source>
</reference>
<evidence type="ECO:0000313" key="2">
    <source>
        <dbReference type="EMBL" id="KAJ1345477.1"/>
    </source>
</evidence>
<organism evidence="2 3">
    <name type="scientific">Parelaphostrongylus tenuis</name>
    <name type="common">Meningeal worm</name>
    <dbReference type="NCBI Taxonomy" id="148309"/>
    <lineage>
        <taxon>Eukaryota</taxon>
        <taxon>Metazoa</taxon>
        <taxon>Ecdysozoa</taxon>
        <taxon>Nematoda</taxon>
        <taxon>Chromadorea</taxon>
        <taxon>Rhabditida</taxon>
        <taxon>Rhabditina</taxon>
        <taxon>Rhabditomorpha</taxon>
        <taxon>Strongyloidea</taxon>
        <taxon>Metastrongylidae</taxon>
        <taxon>Parelaphostrongylus</taxon>
    </lineage>
</organism>
<accession>A0AAD5QBI4</accession>
<comment type="caution">
    <text evidence="2">The sequence shown here is derived from an EMBL/GenBank/DDBJ whole genome shotgun (WGS) entry which is preliminary data.</text>
</comment>
<keyword evidence="3" id="KW-1185">Reference proteome</keyword>
<protein>
    <submittedName>
        <fullName evidence="2">Uncharacterized protein</fullName>
    </submittedName>
</protein>
<evidence type="ECO:0000313" key="3">
    <source>
        <dbReference type="Proteomes" id="UP001196413"/>
    </source>
</evidence>